<dbReference type="Proteomes" id="UP000292695">
    <property type="component" value="Unassembled WGS sequence"/>
</dbReference>
<organism evidence="1 2">
    <name type="scientific">Kribbella sindirgiensis</name>
    <dbReference type="NCBI Taxonomy" id="1124744"/>
    <lineage>
        <taxon>Bacteria</taxon>
        <taxon>Bacillati</taxon>
        <taxon>Actinomycetota</taxon>
        <taxon>Actinomycetes</taxon>
        <taxon>Propionibacteriales</taxon>
        <taxon>Kribbellaceae</taxon>
        <taxon>Kribbella</taxon>
    </lineage>
</organism>
<evidence type="ECO:0000313" key="1">
    <source>
        <dbReference type="EMBL" id="TCC29940.1"/>
    </source>
</evidence>
<comment type="caution">
    <text evidence="1">The sequence shown here is derived from an EMBL/GenBank/DDBJ whole genome shotgun (WGS) entry which is preliminary data.</text>
</comment>
<dbReference type="OrthoDB" id="3803428at2"/>
<protein>
    <submittedName>
        <fullName evidence="1">Uncharacterized protein</fullName>
    </submittedName>
</protein>
<keyword evidence="2" id="KW-1185">Reference proteome</keyword>
<dbReference type="EMBL" id="SJKA01000009">
    <property type="protein sequence ID" value="TCC29940.1"/>
    <property type="molecule type" value="Genomic_DNA"/>
</dbReference>
<dbReference type="AlphaFoldDB" id="A0A4R0IDD6"/>
<gene>
    <name evidence="1" type="ORF">E0H50_26265</name>
</gene>
<dbReference type="RefSeq" id="WP_131293142.1">
    <property type="nucleotide sequence ID" value="NZ_SJKA01000009.1"/>
</dbReference>
<evidence type="ECO:0000313" key="2">
    <source>
        <dbReference type="Proteomes" id="UP000292695"/>
    </source>
</evidence>
<name>A0A4R0IDD6_9ACTN</name>
<sequence length="430" mass="45241">MLTLRTAPGIVGRPDVRLTRSTPADLVRAVELAPGVAVEIDLADPSRWHAVDVRRWASADRDLLEALLGPAAVREVTGLLASGDAKAGVPLEVAPATVWRRLAVVDALDWWLQLPLNQGLLDAERAIVRARAATSLRSGALRRTFVDRAVVLARRSAGEVSTYLNGIAGASLPKALSSGLSRLAAGYASLAREVDGPDAALAAVQTAWERVSLAPLKSAASVVGALPALASSGVDPRRVRARVVGSDVQLVPTGTAVRVVVPAFAPLPSPVVADRLMVRLVDRRSGEAQVPALLTLQTSGAGKPVFTEVVPLRGASVDDLRADVFDADSAEPAASDTDLLRQRRAQLVLSEWRRTAAESRLSRSLRARNRRLVRLLDALAPSTGPLFHGGPAREDIADLVNGGSNHPWFSTTAAAGGPLVAELAAAYDPH</sequence>
<accession>A0A4R0IDD6</accession>
<reference evidence="1 2" key="1">
    <citation type="submission" date="2019-02" db="EMBL/GenBank/DDBJ databases">
        <title>Kribbella capetownensis sp. nov. and Kribbella speibonae sp. nov., isolated from soil.</title>
        <authorList>
            <person name="Curtis S.M."/>
            <person name="Norton I."/>
            <person name="Everest G.J."/>
            <person name="Meyers P.R."/>
        </authorList>
    </citation>
    <scope>NUCLEOTIDE SEQUENCE [LARGE SCALE GENOMIC DNA]</scope>
    <source>
        <strain evidence="1 2">DSM 27082</strain>
    </source>
</reference>
<proteinExistence type="predicted"/>